<feature type="compositionally biased region" description="Basic and acidic residues" evidence="1">
    <location>
        <begin position="83"/>
        <end position="98"/>
    </location>
</feature>
<sequence length="147" mass="16390">MAGWSDGAGRIRRYPSEERRWRPSGSSAGNRGMAVESRRLWKVEDDGDGGQSTCSVPGLMARSVVDDIHWGTFLPHLRPLISNDKERGDDADREHISEQDLYNSTDAARSSELNFVAPRSPNFQGSTITQCLDLDSGIESPERIAWR</sequence>
<dbReference type="AlphaFoldDB" id="A0A8H4VS39"/>
<protein>
    <submittedName>
        <fullName evidence="2">Uncharacterized protein</fullName>
    </submittedName>
</protein>
<keyword evidence="3" id="KW-1185">Reference proteome</keyword>
<dbReference type="EMBL" id="JAACJL010000020">
    <property type="protein sequence ID" value="KAF4618029.1"/>
    <property type="molecule type" value="Genomic_DNA"/>
</dbReference>
<organism evidence="2 3">
    <name type="scientific">Agrocybe pediades</name>
    <dbReference type="NCBI Taxonomy" id="84607"/>
    <lineage>
        <taxon>Eukaryota</taxon>
        <taxon>Fungi</taxon>
        <taxon>Dikarya</taxon>
        <taxon>Basidiomycota</taxon>
        <taxon>Agaricomycotina</taxon>
        <taxon>Agaricomycetes</taxon>
        <taxon>Agaricomycetidae</taxon>
        <taxon>Agaricales</taxon>
        <taxon>Agaricineae</taxon>
        <taxon>Strophariaceae</taxon>
        <taxon>Agrocybe</taxon>
    </lineage>
</organism>
<feature type="region of interest" description="Disordered" evidence="1">
    <location>
        <begin position="1"/>
        <end position="33"/>
    </location>
</feature>
<reference evidence="2 3" key="1">
    <citation type="submission" date="2019-12" db="EMBL/GenBank/DDBJ databases">
        <authorList>
            <person name="Floudas D."/>
            <person name="Bentzer J."/>
            <person name="Ahren D."/>
            <person name="Johansson T."/>
            <person name="Persson P."/>
            <person name="Tunlid A."/>
        </authorList>
    </citation>
    <scope>NUCLEOTIDE SEQUENCE [LARGE SCALE GENOMIC DNA]</scope>
    <source>
        <strain evidence="2 3">CBS 102.39</strain>
    </source>
</reference>
<proteinExistence type="predicted"/>
<evidence type="ECO:0000313" key="3">
    <source>
        <dbReference type="Proteomes" id="UP000521872"/>
    </source>
</evidence>
<dbReference type="Proteomes" id="UP000521872">
    <property type="component" value="Unassembled WGS sequence"/>
</dbReference>
<evidence type="ECO:0000313" key="2">
    <source>
        <dbReference type="EMBL" id="KAF4618029.1"/>
    </source>
</evidence>
<name>A0A8H4VS39_9AGAR</name>
<accession>A0A8H4VS39</accession>
<evidence type="ECO:0000256" key="1">
    <source>
        <dbReference type="SAM" id="MobiDB-lite"/>
    </source>
</evidence>
<comment type="caution">
    <text evidence="2">The sequence shown here is derived from an EMBL/GenBank/DDBJ whole genome shotgun (WGS) entry which is preliminary data.</text>
</comment>
<feature type="region of interest" description="Disordered" evidence="1">
    <location>
        <begin position="80"/>
        <end position="105"/>
    </location>
</feature>
<gene>
    <name evidence="2" type="ORF">D9613_012858</name>
</gene>